<dbReference type="Gene3D" id="3.30.70.1290">
    <property type="entry name" value="Transposase IS200-like"/>
    <property type="match status" value="1"/>
</dbReference>
<sequence length="213" mass="24925">MRRARDVADSVSAYYLYCMPVRRNIDNTSGIYSITFTCTNWLSLFEIADAYQSVYNWFNILKEQGHYIVGYTIMPNHLHAVIAFCNRGKSINTIISNGKRFMAYDIVNKLKKQDNTSILRLLSNARNETEIKANKQHKVFETSFDWKWCNSDKMLEQKLSYIHSNPCKGKWNLANSRGDYIHSSAKYYLTGEQGFYAVTHYKEIEEIDLHTLR</sequence>
<dbReference type="AlphaFoldDB" id="A0A5B8V908"/>
<accession>A0A5B8V908</accession>
<dbReference type="GO" id="GO:0004803">
    <property type="term" value="F:transposase activity"/>
    <property type="evidence" value="ECO:0007669"/>
    <property type="project" value="InterPro"/>
</dbReference>
<dbReference type="GO" id="GO:0006313">
    <property type="term" value="P:DNA transposition"/>
    <property type="evidence" value="ECO:0007669"/>
    <property type="project" value="InterPro"/>
</dbReference>
<keyword evidence="2" id="KW-1185">Reference proteome</keyword>
<dbReference type="GO" id="GO:0003677">
    <property type="term" value="F:DNA binding"/>
    <property type="evidence" value="ECO:0007669"/>
    <property type="project" value="InterPro"/>
</dbReference>
<organism evidence="1 2">
    <name type="scientific">Panacibacter ginsenosidivorans</name>
    <dbReference type="NCBI Taxonomy" id="1813871"/>
    <lineage>
        <taxon>Bacteria</taxon>
        <taxon>Pseudomonadati</taxon>
        <taxon>Bacteroidota</taxon>
        <taxon>Chitinophagia</taxon>
        <taxon>Chitinophagales</taxon>
        <taxon>Chitinophagaceae</taxon>
        <taxon>Panacibacter</taxon>
    </lineage>
</organism>
<dbReference type="Proteomes" id="UP000321533">
    <property type="component" value="Chromosome"/>
</dbReference>
<dbReference type="SUPFAM" id="SSF143422">
    <property type="entry name" value="Transposase IS200-like"/>
    <property type="match status" value="1"/>
</dbReference>
<reference evidence="1 2" key="1">
    <citation type="journal article" date="2016" name="Int. J. Syst. Evol. Microbiol.">
        <title>Panacibacter ginsenosidivorans gen. nov., sp. nov., with ginsenoside converting activity isolated from soil of a ginseng field.</title>
        <authorList>
            <person name="Siddiqi M.Z."/>
            <person name="Muhammad Shafi S."/>
            <person name="Choi K.D."/>
            <person name="Im W.T."/>
        </authorList>
    </citation>
    <scope>NUCLEOTIDE SEQUENCE [LARGE SCALE GENOMIC DNA]</scope>
    <source>
        <strain evidence="1 2">Gsoil1550</strain>
    </source>
</reference>
<name>A0A5B8V908_9BACT</name>
<dbReference type="EMBL" id="CP042435">
    <property type="protein sequence ID" value="QEC68000.1"/>
    <property type="molecule type" value="Genomic_DNA"/>
</dbReference>
<dbReference type="OrthoDB" id="9788881at2"/>
<evidence type="ECO:0008006" key="3">
    <source>
        <dbReference type="Google" id="ProtNLM"/>
    </source>
</evidence>
<evidence type="ECO:0000313" key="2">
    <source>
        <dbReference type="Proteomes" id="UP000321533"/>
    </source>
</evidence>
<dbReference type="RefSeq" id="WP_147189807.1">
    <property type="nucleotide sequence ID" value="NZ_CP042435.1"/>
</dbReference>
<dbReference type="KEGG" id="pgin:FRZ67_12055"/>
<proteinExistence type="predicted"/>
<protein>
    <recommendedName>
        <fullName evidence="3">Transposase IS200-like domain-containing protein</fullName>
    </recommendedName>
</protein>
<gene>
    <name evidence="1" type="ORF">FRZ67_12055</name>
</gene>
<dbReference type="InterPro" id="IPR036515">
    <property type="entry name" value="Transposase_17_sf"/>
</dbReference>
<evidence type="ECO:0000313" key="1">
    <source>
        <dbReference type="EMBL" id="QEC68000.1"/>
    </source>
</evidence>